<accession>A0A5N6TL16</accession>
<reference evidence="1 2" key="1">
    <citation type="submission" date="2019-04" db="EMBL/GenBank/DDBJ databases">
        <title>Friends and foes A comparative genomics study of 23 Aspergillus species from section Flavi.</title>
        <authorList>
            <consortium name="DOE Joint Genome Institute"/>
            <person name="Kjaerbolling I."/>
            <person name="Vesth T."/>
            <person name="Frisvad J.C."/>
            <person name="Nybo J.L."/>
            <person name="Theobald S."/>
            <person name="Kildgaard S."/>
            <person name="Isbrandt T."/>
            <person name="Kuo A."/>
            <person name="Sato A."/>
            <person name="Lyhne E.K."/>
            <person name="Kogle M.E."/>
            <person name="Wiebenga A."/>
            <person name="Kun R.S."/>
            <person name="Lubbers R.J."/>
            <person name="Makela M.R."/>
            <person name="Barry K."/>
            <person name="Chovatia M."/>
            <person name="Clum A."/>
            <person name="Daum C."/>
            <person name="Haridas S."/>
            <person name="He G."/>
            <person name="LaButti K."/>
            <person name="Lipzen A."/>
            <person name="Mondo S."/>
            <person name="Riley R."/>
            <person name="Salamov A."/>
            <person name="Simmons B.A."/>
            <person name="Magnuson J.K."/>
            <person name="Henrissat B."/>
            <person name="Mortensen U.H."/>
            <person name="Larsen T.O."/>
            <person name="Devries R.P."/>
            <person name="Grigoriev I.V."/>
            <person name="Machida M."/>
            <person name="Baker S.E."/>
            <person name="Andersen M.R."/>
        </authorList>
    </citation>
    <scope>NUCLEOTIDE SEQUENCE [LARGE SCALE GENOMIC DNA]</scope>
    <source>
        <strain evidence="1 2">IBT 18842</strain>
    </source>
</reference>
<evidence type="ECO:0000313" key="2">
    <source>
        <dbReference type="Proteomes" id="UP000325780"/>
    </source>
</evidence>
<proteinExistence type="predicted"/>
<protein>
    <submittedName>
        <fullName evidence="1">Uncharacterized protein</fullName>
    </submittedName>
</protein>
<dbReference type="AlphaFoldDB" id="A0A5N6TL16"/>
<evidence type="ECO:0000313" key="1">
    <source>
        <dbReference type="EMBL" id="KAE8146970.1"/>
    </source>
</evidence>
<keyword evidence="2" id="KW-1185">Reference proteome</keyword>
<organism evidence="1 2">
    <name type="scientific">Aspergillus avenaceus</name>
    <dbReference type="NCBI Taxonomy" id="36643"/>
    <lineage>
        <taxon>Eukaryota</taxon>
        <taxon>Fungi</taxon>
        <taxon>Dikarya</taxon>
        <taxon>Ascomycota</taxon>
        <taxon>Pezizomycotina</taxon>
        <taxon>Eurotiomycetes</taxon>
        <taxon>Eurotiomycetidae</taxon>
        <taxon>Eurotiales</taxon>
        <taxon>Aspergillaceae</taxon>
        <taxon>Aspergillus</taxon>
        <taxon>Aspergillus subgen. Circumdati</taxon>
    </lineage>
</organism>
<dbReference type="EMBL" id="ML742233">
    <property type="protein sequence ID" value="KAE8146970.1"/>
    <property type="molecule type" value="Genomic_DNA"/>
</dbReference>
<gene>
    <name evidence="1" type="ORF">BDV25DRAFT_161464</name>
</gene>
<sequence length="59" mass="7010">MFINPIIVRSDASFFTMYLEIQSILFVLEYFEEIKPHCDRPECLTVIWVLGSWHLASLF</sequence>
<name>A0A5N6TL16_ASPAV</name>
<dbReference type="Proteomes" id="UP000325780">
    <property type="component" value="Unassembled WGS sequence"/>
</dbReference>